<dbReference type="SMART" id="SM00317">
    <property type="entry name" value="SET"/>
    <property type="match status" value="1"/>
</dbReference>
<dbReference type="Pfam" id="PF08236">
    <property type="entry name" value="SRI"/>
    <property type="match status" value="1"/>
</dbReference>
<dbReference type="CDD" id="cd19172">
    <property type="entry name" value="SET_SETD2"/>
    <property type="match status" value="1"/>
</dbReference>
<dbReference type="InterPro" id="IPR025788">
    <property type="entry name" value="Set2_fungi"/>
</dbReference>
<dbReference type="GO" id="GO:0005694">
    <property type="term" value="C:chromosome"/>
    <property type="evidence" value="ECO:0007669"/>
    <property type="project" value="UniProtKB-SubCell"/>
</dbReference>
<proteinExistence type="predicted"/>
<evidence type="ECO:0000259" key="18">
    <source>
        <dbReference type="PROSITE" id="PS51215"/>
    </source>
</evidence>
<dbReference type="InterPro" id="IPR006560">
    <property type="entry name" value="AWS_dom"/>
</dbReference>
<dbReference type="Pfam" id="PF00856">
    <property type="entry name" value="SET"/>
    <property type="match status" value="1"/>
</dbReference>
<dbReference type="GO" id="GO:0006355">
    <property type="term" value="P:regulation of DNA-templated transcription"/>
    <property type="evidence" value="ECO:0007669"/>
    <property type="project" value="InterPro"/>
</dbReference>
<dbReference type="InterPro" id="IPR050777">
    <property type="entry name" value="SET2_Histone-Lys_MeTrsfase"/>
</dbReference>
<dbReference type="PROSITE" id="PS51568">
    <property type="entry name" value="SAM_MT43_SET2_1"/>
    <property type="match status" value="1"/>
</dbReference>
<evidence type="ECO:0000259" key="16">
    <source>
        <dbReference type="PROSITE" id="PS50280"/>
    </source>
</evidence>
<dbReference type="PROSITE" id="PS50280">
    <property type="entry name" value="SET"/>
    <property type="match status" value="1"/>
</dbReference>
<evidence type="ECO:0000313" key="20">
    <source>
        <dbReference type="Proteomes" id="UP000053257"/>
    </source>
</evidence>
<feature type="compositionally biased region" description="Low complexity" evidence="15">
    <location>
        <begin position="16"/>
        <end position="31"/>
    </location>
</feature>
<dbReference type="InterPro" id="IPR046341">
    <property type="entry name" value="SET_dom_sf"/>
</dbReference>
<evidence type="ECO:0000256" key="9">
    <source>
        <dbReference type="ARBA" id="ARBA00022691"/>
    </source>
</evidence>
<dbReference type="GO" id="GO:0005634">
    <property type="term" value="C:nucleus"/>
    <property type="evidence" value="ECO:0007669"/>
    <property type="project" value="UniProtKB-SubCell"/>
</dbReference>
<evidence type="ECO:0000256" key="15">
    <source>
        <dbReference type="SAM" id="MobiDB-lite"/>
    </source>
</evidence>
<feature type="domain" description="AWS" evidence="18">
    <location>
        <begin position="94"/>
        <end position="142"/>
    </location>
</feature>
<dbReference type="InterPro" id="IPR013257">
    <property type="entry name" value="SRI"/>
</dbReference>
<evidence type="ECO:0000256" key="12">
    <source>
        <dbReference type="ARBA" id="ARBA00023242"/>
    </source>
</evidence>
<dbReference type="Pfam" id="PF17907">
    <property type="entry name" value="AWS"/>
    <property type="match status" value="1"/>
</dbReference>
<comment type="subcellular location">
    <subcellularLocation>
        <location evidence="2">Chromosome</location>
    </subcellularLocation>
    <subcellularLocation>
        <location evidence="1">Nucleus</location>
    </subcellularLocation>
</comment>
<dbReference type="HOGENOM" id="CLU_008492_1_1_1"/>
<dbReference type="Gene3D" id="1.10.1740.100">
    <property type="entry name" value="Set2, Rpb1 interacting domain"/>
    <property type="match status" value="1"/>
</dbReference>
<dbReference type="STRING" id="745531.A0A0C3RX94"/>
<evidence type="ECO:0000256" key="1">
    <source>
        <dbReference type="ARBA" id="ARBA00004123"/>
    </source>
</evidence>
<keyword evidence="11" id="KW-0804">Transcription</keyword>
<feature type="compositionally biased region" description="Basic and acidic residues" evidence="15">
    <location>
        <begin position="651"/>
        <end position="669"/>
    </location>
</feature>
<keyword evidence="20" id="KW-1185">Reference proteome</keyword>
<feature type="compositionally biased region" description="Basic and acidic residues" evidence="15">
    <location>
        <begin position="769"/>
        <end position="781"/>
    </location>
</feature>
<keyword evidence="6" id="KW-0678">Repressor</keyword>
<keyword evidence="5" id="KW-0158">Chromosome</keyword>
<organism evidence="19 20">
    <name type="scientific">Phlebiopsis gigantea (strain 11061_1 CR5-6)</name>
    <name type="common">White-rot fungus</name>
    <name type="synonym">Peniophora gigantea</name>
    <dbReference type="NCBI Taxonomy" id="745531"/>
    <lineage>
        <taxon>Eukaryota</taxon>
        <taxon>Fungi</taxon>
        <taxon>Dikarya</taxon>
        <taxon>Basidiomycota</taxon>
        <taxon>Agaricomycotina</taxon>
        <taxon>Agaricomycetes</taxon>
        <taxon>Polyporales</taxon>
        <taxon>Phanerochaetaceae</taxon>
        <taxon>Phlebiopsis</taxon>
    </lineage>
</organism>
<keyword evidence="7" id="KW-0489">Methyltransferase</keyword>
<sequence length="812" mass="90897">MKDEEVDSGLGDETYPPESASPNDSASASPSVDGGSRMSSTPPASAKPKGKPPKKEPQLIGDLPRAEENALQTFTQIPANNYQYNTLGRSREALESMTCVDDPSDACGLDSDCINRLTQVECMPDDCRCRSHCQNQRFQRKQYAPIHIVQTEKKGFGLRAAENLRKDSFIYEYVGDVVNNSSFLKRMRQYAEEGIRHFYFMMLQKDEASQYTSQTAARIGQLIVLFFVQFIDATKKGGIGRFANHSCNPNCYVAKWTVGSRVRMGIFANRNIKKDEELTFNYNVDRYGHDAQPCYCGEDKCVGFIGGKTQTDIAAMDDLYLDALGITDEVEQLGLKGNKKKKGKKLDEDFVPDMKPLLLKDVPKVVQAMRQTQSRKVLTKLLTRIKLTVDQAALRQVMRLRGFSVMTNIMEDYATDLEVCMLAMGCMATWPLIQRNKVEDSKVSVPVEACAASEDPDLSALAQQLLEQWSNLEVAYRIPKRIRAVKVTPSASFDDVARGDDDEYQAFKRSRRSESPERLTLRRPMKFRMAAQSASHMSKTPEIVEDNREQARRFRWQQEEEGRKSKVAEMLKAAAAAAEAAAAAPPAPKDEESSKKKSSKPKQSKEEKEALKEKRLMKLVGAIVVKCLSKYQKQMDHDAFKEHAKHLTQKIADREKKSSGYKDSRLESLSDEKVEKIKKYCKEYIVTKLLRKLEDGGSRRHSSSSKRGSSSKSSRPSHAPNDDDDDVGKGLPEDLAWGDAQSGDEDGTGQRPSPQESSSSRRSVSEAVSDPRVRFRQEANGKRHHASGLPSSPTEPTPLPSVNMVSVGRMSR</sequence>
<name>A0A0C3RX94_PHLG1</name>
<evidence type="ECO:0000256" key="10">
    <source>
        <dbReference type="ARBA" id="ARBA00023015"/>
    </source>
</evidence>
<dbReference type="PROSITE" id="PS50868">
    <property type="entry name" value="POST_SET"/>
    <property type="match status" value="1"/>
</dbReference>
<feature type="region of interest" description="Disordered" evidence="15">
    <location>
        <begin position="692"/>
        <end position="812"/>
    </location>
</feature>
<evidence type="ECO:0000256" key="14">
    <source>
        <dbReference type="ARBA" id="ARBA00047545"/>
    </source>
</evidence>
<dbReference type="SMART" id="SM00508">
    <property type="entry name" value="PostSET"/>
    <property type="match status" value="1"/>
</dbReference>
<accession>A0A0C3RX94</accession>
<evidence type="ECO:0000256" key="2">
    <source>
        <dbReference type="ARBA" id="ARBA00004286"/>
    </source>
</evidence>
<evidence type="ECO:0000256" key="3">
    <source>
        <dbReference type="ARBA" id="ARBA00012178"/>
    </source>
</evidence>
<evidence type="ECO:0000259" key="17">
    <source>
        <dbReference type="PROSITE" id="PS50868"/>
    </source>
</evidence>
<dbReference type="InterPro" id="IPR003616">
    <property type="entry name" value="Post-SET_dom"/>
</dbReference>
<dbReference type="PANTHER" id="PTHR22884">
    <property type="entry name" value="SET DOMAIN PROTEINS"/>
    <property type="match status" value="1"/>
</dbReference>
<evidence type="ECO:0000256" key="13">
    <source>
        <dbReference type="ARBA" id="ARBA00030091"/>
    </source>
</evidence>
<feature type="compositionally biased region" description="Low complexity" evidence="15">
    <location>
        <begin position="750"/>
        <end position="768"/>
    </location>
</feature>
<dbReference type="InterPro" id="IPR001214">
    <property type="entry name" value="SET_dom"/>
</dbReference>
<feature type="region of interest" description="Disordered" evidence="15">
    <location>
        <begin position="508"/>
        <end position="548"/>
    </location>
</feature>
<feature type="domain" description="Post-SET" evidence="17">
    <location>
        <begin position="290"/>
        <end position="306"/>
    </location>
</feature>
<dbReference type="AlphaFoldDB" id="A0A0C3RX94"/>
<evidence type="ECO:0000256" key="6">
    <source>
        <dbReference type="ARBA" id="ARBA00022491"/>
    </source>
</evidence>
<dbReference type="EMBL" id="KN840519">
    <property type="protein sequence ID" value="KIP06401.1"/>
    <property type="molecule type" value="Genomic_DNA"/>
</dbReference>
<keyword evidence="10" id="KW-0805">Transcription regulation</keyword>
<evidence type="ECO:0000256" key="7">
    <source>
        <dbReference type="ARBA" id="ARBA00022603"/>
    </source>
</evidence>
<keyword evidence="8" id="KW-0808">Transferase</keyword>
<dbReference type="SUPFAM" id="SSF82199">
    <property type="entry name" value="SET domain"/>
    <property type="match status" value="1"/>
</dbReference>
<dbReference type="OrthoDB" id="422362at2759"/>
<keyword evidence="9" id="KW-0949">S-adenosyl-L-methionine</keyword>
<comment type="catalytic activity">
    <reaction evidence="14">
        <text>L-lysyl(36)-[histone H3] + 3 S-adenosyl-L-methionine = N(6),N(6),N(6)-trimethyl-L-lysyl(36)-[histone H3] + 3 S-adenosyl-L-homocysteine + 3 H(+)</text>
        <dbReference type="Rhea" id="RHEA:60324"/>
        <dbReference type="Rhea" id="RHEA-COMP:9785"/>
        <dbReference type="Rhea" id="RHEA-COMP:15536"/>
        <dbReference type="ChEBI" id="CHEBI:15378"/>
        <dbReference type="ChEBI" id="CHEBI:29969"/>
        <dbReference type="ChEBI" id="CHEBI:57856"/>
        <dbReference type="ChEBI" id="CHEBI:59789"/>
        <dbReference type="ChEBI" id="CHEBI:61961"/>
        <dbReference type="EC" id="2.1.1.359"/>
    </reaction>
</comment>
<dbReference type="Proteomes" id="UP000053257">
    <property type="component" value="Unassembled WGS sequence"/>
</dbReference>
<feature type="region of interest" description="Disordered" evidence="15">
    <location>
        <begin position="649"/>
        <end position="669"/>
    </location>
</feature>
<gene>
    <name evidence="19" type="ORF">PHLGIDRAFT_72735</name>
</gene>
<reference evidence="19 20" key="1">
    <citation type="journal article" date="2014" name="PLoS Genet.">
        <title>Analysis of the Phlebiopsis gigantea genome, transcriptome and secretome provides insight into its pioneer colonization strategies of wood.</title>
        <authorList>
            <person name="Hori C."/>
            <person name="Ishida T."/>
            <person name="Igarashi K."/>
            <person name="Samejima M."/>
            <person name="Suzuki H."/>
            <person name="Master E."/>
            <person name="Ferreira P."/>
            <person name="Ruiz-Duenas F.J."/>
            <person name="Held B."/>
            <person name="Canessa P."/>
            <person name="Larrondo L.F."/>
            <person name="Schmoll M."/>
            <person name="Druzhinina I.S."/>
            <person name="Kubicek C.P."/>
            <person name="Gaskell J.A."/>
            <person name="Kersten P."/>
            <person name="St John F."/>
            <person name="Glasner J."/>
            <person name="Sabat G."/>
            <person name="Splinter BonDurant S."/>
            <person name="Syed K."/>
            <person name="Yadav J."/>
            <person name="Mgbeahuruike A.C."/>
            <person name="Kovalchuk A."/>
            <person name="Asiegbu F.O."/>
            <person name="Lackner G."/>
            <person name="Hoffmeister D."/>
            <person name="Rencoret J."/>
            <person name="Gutierrez A."/>
            <person name="Sun H."/>
            <person name="Lindquist E."/>
            <person name="Barry K."/>
            <person name="Riley R."/>
            <person name="Grigoriev I.V."/>
            <person name="Henrissat B."/>
            <person name="Kues U."/>
            <person name="Berka R.M."/>
            <person name="Martinez A.T."/>
            <person name="Covert S.F."/>
            <person name="Blanchette R.A."/>
            <person name="Cullen D."/>
        </authorList>
    </citation>
    <scope>NUCLEOTIDE SEQUENCE [LARGE SCALE GENOMIC DNA]</scope>
    <source>
        <strain evidence="19 20">11061_1 CR5-6</strain>
    </source>
</reference>
<evidence type="ECO:0000256" key="8">
    <source>
        <dbReference type="ARBA" id="ARBA00022679"/>
    </source>
</evidence>
<keyword evidence="12" id="KW-0539">Nucleus</keyword>
<evidence type="ECO:0000256" key="5">
    <source>
        <dbReference type="ARBA" id="ARBA00022454"/>
    </source>
</evidence>
<evidence type="ECO:0000256" key="11">
    <source>
        <dbReference type="ARBA" id="ARBA00023163"/>
    </source>
</evidence>
<dbReference type="InterPro" id="IPR038190">
    <property type="entry name" value="SRI_sf"/>
</dbReference>
<feature type="domain" description="SET" evidence="16">
    <location>
        <begin position="144"/>
        <end position="283"/>
    </location>
</feature>
<dbReference type="Gene3D" id="2.170.270.10">
    <property type="entry name" value="SET domain"/>
    <property type="match status" value="1"/>
</dbReference>
<dbReference type="GO" id="GO:0140955">
    <property type="term" value="F:histone H3K36 trimethyltransferase activity"/>
    <property type="evidence" value="ECO:0007669"/>
    <property type="project" value="UniProtKB-EC"/>
</dbReference>
<protein>
    <recommendedName>
        <fullName evidence="4">Histone-lysine N-methyltransferase, H3 lysine-36 specific</fullName>
        <ecNumber evidence="3">2.1.1.359</ecNumber>
    </recommendedName>
    <alternativeName>
        <fullName evidence="13">SET domain-containing protein 2</fullName>
    </alternativeName>
</protein>
<feature type="compositionally biased region" description="Low complexity" evidence="15">
    <location>
        <begin position="705"/>
        <end position="718"/>
    </location>
</feature>
<dbReference type="PROSITE" id="PS51215">
    <property type="entry name" value="AWS"/>
    <property type="match status" value="1"/>
</dbReference>
<feature type="region of interest" description="Disordered" evidence="15">
    <location>
        <begin position="1"/>
        <end position="60"/>
    </location>
</feature>
<dbReference type="EC" id="2.1.1.359" evidence="3"/>
<dbReference type="InterPro" id="IPR044437">
    <property type="entry name" value="SETD2/Set2_SET"/>
</dbReference>
<evidence type="ECO:0000313" key="19">
    <source>
        <dbReference type="EMBL" id="KIP06401.1"/>
    </source>
</evidence>
<feature type="region of interest" description="Disordered" evidence="15">
    <location>
        <begin position="577"/>
        <end position="610"/>
    </location>
</feature>
<evidence type="ECO:0000256" key="4">
    <source>
        <dbReference type="ARBA" id="ARBA00018028"/>
    </source>
</evidence>
<dbReference type="GO" id="GO:0032259">
    <property type="term" value="P:methylation"/>
    <property type="evidence" value="ECO:0007669"/>
    <property type="project" value="UniProtKB-KW"/>
</dbReference>
<dbReference type="SMART" id="SM00570">
    <property type="entry name" value="AWS"/>
    <property type="match status" value="1"/>
</dbReference>